<comment type="caution">
    <text evidence="1">The sequence shown here is derived from an EMBL/GenBank/DDBJ whole genome shotgun (WGS) entry which is preliminary data.</text>
</comment>
<dbReference type="EMBL" id="BAAANC010000002">
    <property type="protein sequence ID" value="GAA1531201.1"/>
    <property type="molecule type" value="Genomic_DNA"/>
</dbReference>
<keyword evidence="2" id="KW-1185">Reference proteome</keyword>
<name>A0ABN2B3H8_9ACTN</name>
<reference evidence="1 2" key="1">
    <citation type="journal article" date="2019" name="Int. J. Syst. Evol. Microbiol.">
        <title>The Global Catalogue of Microorganisms (GCM) 10K type strain sequencing project: providing services to taxonomists for standard genome sequencing and annotation.</title>
        <authorList>
            <consortium name="The Broad Institute Genomics Platform"/>
            <consortium name="The Broad Institute Genome Sequencing Center for Infectious Disease"/>
            <person name="Wu L."/>
            <person name="Ma J."/>
        </authorList>
    </citation>
    <scope>NUCLEOTIDE SEQUENCE [LARGE SCALE GENOMIC DNA]</scope>
    <source>
        <strain evidence="1 2">JCM 14303</strain>
    </source>
</reference>
<accession>A0ABN2B3H8</accession>
<proteinExistence type="predicted"/>
<gene>
    <name evidence="1" type="ORF">GCM10009741_36650</name>
</gene>
<evidence type="ECO:0000313" key="2">
    <source>
        <dbReference type="Proteomes" id="UP001500363"/>
    </source>
</evidence>
<evidence type="ECO:0008006" key="3">
    <source>
        <dbReference type="Google" id="ProtNLM"/>
    </source>
</evidence>
<dbReference type="Proteomes" id="UP001500363">
    <property type="component" value="Unassembled WGS sequence"/>
</dbReference>
<evidence type="ECO:0000313" key="1">
    <source>
        <dbReference type="EMBL" id="GAA1531201.1"/>
    </source>
</evidence>
<dbReference type="RefSeq" id="WP_344175426.1">
    <property type="nucleotide sequence ID" value="NZ_BAAANC010000002.1"/>
</dbReference>
<sequence length="284" mass="31597">MEEVERLRSIDDPMEQLRYSGDVLAALQATTAEVGEIRRGAVDALRARGMTLAQISAEAGISVARLSQLGAPRRRPERVLLSTGDTVHVVLPVEQAPYPEGPQRPVVHESDIAFQKDIERLAREYGLGTDTEHLPAGEYVDLNRDGLIVTCGPRQSPWLTQILASDTAYGFERDDESWYLLDKSSDEKLRSPRHVGDGGDLAYLGTLPRPDGNGTWLYCAGIHAPGSRGGALYLAEHLAELHRETRGHLWSCLVRCDYDPNTQEVSNAELIAPVRRRERLRQQR</sequence>
<organism evidence="1 2">
    <name type="scientific">Kribbella lupini</name>
    <dbReference type="NCBI Taxonomy" id="291602"/>
    <lineage>
        <taxon>Bacteria</taxon>
        <taxon>Bacillati</taxon>
        <taxon>Actinomycetota</taxon>
        <taxon>Actinomycetes</taxon>
        <taxon>Propionibacteriales</taxon>
        <taxon>Kribbellaceae</taxon>
        <taxon>Kribbella</taxon>
    </lineage>
</organism>
<protein>
    <recommendedName>
        <fullName evidence="3">Sigma-70-like protein</fullName>
    </recommendedName>
</protein>